<gene>
    <name evidence="1" type="ORF">AWC08_00740</name>
</gene>
<dbReference type="EMBL" id="LQOY01000183">
    <property type="protein sequence ID" value="ORV75015.1"/>
    <property type="molecule type" value="Genomic_DNA"/>
</dbReference>
<dbReference type="AlphaFoldDB" id="A0A1X1VYI0"/>
<sequence>MLNANNCWQERRNSLSCNNTGVLQSISHPTVGFLERMEAYVQFGHGYLFEDGLYLSNKHGPQMQDRPAHLRIPLGHMVTFPNVPALDAIEERFHSGGA</sequence>
<keyword evidence="2" id="KW-1185">Reference proteome</keyword>
<accession>A0A1X1VYI0</accession>
<protein>
    <submittedName>
        <fullName evidence="1">Uncharacterized protein</fullName>
    </submittedName>
</protein>
<evidence type="ECO:0000313" key="1">
    <source>
        <dbReference type="EMBL" id="ORV75015.1"/>
    </source>
</evidence>
<reference evidence="1 2" key="1">
    <citation type="submission" date="2016-01" db="EMBL/GenBank/DDBJ databases">
        <title>The new phylogeny of the genus Mycobacterium.</title>
        <authorList>
            <person name="Tarcisio F."/>
            <person name="Conor M."/>
            <person name="Antonella G."/>
            <person name="Elisabetta G."/>
            <person name="Giulia F.S."/>
            <person name="Sara T."/>
            <person name="Anna F."/>
            <person name="Clotilde B."/>
            <person name="Roberto B."/>
            <person name="Veronica D.S."/>
            <person name="Fabio R."/>
            <person name="Monica P."/>
            <person name="Olivier J."/>
            <person name="Enrico T."/>
            <person name="Nicola S."/>
        </authorList>
    </citation>
    <scope>NUCLEOTIDE SEQUENCE [LARGE SCALE GENOMIC DNA]</scope>
    <source>
        <strain evidence="1 2">DSM 44160</strain>
    </source>
</reference>
<comment type="caution">
    <text evidence="1">The sequence shown here is derived from an EMBL/GenBank/DDBJ whole genome shotgun (WGS) entry which is preliminary data.</text>
</comment>
<organism evidence="1 2">
    <name type="scientific">Mycobacterium gordonae</name>
    <dbReference type="NCBI Taxonomy" id="1778"/>
    <lineage>
        <taxon>Bacteria</taxon>
        <taxon>Bacillati</taxon>
        <taxon>Actinomycetota</taxon>
        <taxon>Actinomycetes</taxon>
        <taxon>Mycobacteriales</taxon>
        <taxon>Mycobacteriaceae</taxon>
        <taxon>Mycobacterium</taxon>
    </lineage>
</organism>
<evidence type="ECO:0000313" key="2">
    <source>
        <dbReference type="Proteomes" id="UP000193928"/>
    </source>
</evidence>
<name>A0A1X1VYI0_MYCGO</name>
<dbReference type="Proteomes" id="UP000193928">
    <property type="component" value="Unassembled WGS sequence"/>
</dbReference>
<proteinExistence type="predicted"/>